<dbReference type="InterPro" id="IPR053151">
    <property type="entry name" value="RNase_H-like"/>
</dbReference>
<gene>
    <name evidence="2" type="ORF">G2W53_028080</name>
</gene>
<dbReference type="InterPro" id="IPR002156">
    <property type="entry name" value="RNaseH_domain"/>
</dbReference>
<dbReference type="InterPro" id="IPR012337">
    <property type="entry name" value="RNaseH-like_sf"/>
</dbReference>
<name>A0A834T4K6_9FABA</name>
<dbReference type="GO" id="GO:0003676">
    <property type="term" value="F:nucleic acid binding"/>
    <property type="evidence" value="ECO:0007669"/>
    <property type="project" value="InterPro"/>
</dbReference>
<dbReference type="Pfam" id="PF13966">
    <property type="entry name" value="zf-RVT"/>
    <property type="match status" value="1"/>
</dbReference>
<feature type="domain" description="RNase H type-1" evidence="1">
    <location>
        <begin position="441"/>
        <end position="572"/>
    </location>
</feature>
<evidence type="ECO:0000259" key="1">
    <source>
        <dbReference type="PROSITE" id="PS50879"/>
    </source>
</evidence>
<dbReference type="OrthoDB" id="1420211at2759"/>
<dbReference type="CDD" id="cd06222">
    <property type="entry name" value="RNase_H_like"/>
    <property type="match status" value="1"/>
</dbReference>
<reference evidence="2" key="1">
    <citation type="submission" date="2020-09" db="EMBL/GenBank/DDBJ databases">
        <title>Genome-Enabled Discovery of Anthraquinone Biosynthesis in Senna tora.</title>
        <authorList>
            <person name="Kang S.-H."/>
            <person name="Pandey R.P."/>
            <person name="Lee C.-M."/>
            <person name="Sim J.-S."/>
            <person name="Jeong J.-T."/>
            <person name="Choi B.-S."/>
            <person name="Jung M."/>
            <person name="Ginzburg D."/>
            <person name="Zhao K."/>
            <person name="Won S.Y."/>
            <person name="Oh T.-J."/>
            <person name="Yu Y."/>
            <person name="Kim N.-H."/>
            <person name="Lee O.R."/>
            <person name="Lee T.-H."/>
            <person name="Bashyal P."/>
            <person name="Kim T.-S."/>
            <person name="Lee W.-H."/>
            <person name="Kawkins C."/>
            <person name="Kim C.-K."/>
            <person name="Kim J.S."/>
            <person name="Ahn B.O."/>
            <person name="Rhee S.Y."/>
            <person name="Sohng J.K."/>
        </authorList>
    </citation>
    <scope>NUCLEOTIDE SEQUENCE</scope>
    <source>
        <tissue evidence="2">Leaf</tissue>
    </source>
</reference>
<dbReference type="Pfam" id="PF13456">
    <property type="entry name" value="RVT_3"/>
    <property type="match status" value="1"/>
</dbReference>
<evidence type="ECO:0000313" key="3">
    <source>
        <dbReference type="Proteomes" id="UP000634136"/>
    </source>
</evidence>
<comment type="caution">
    <text evidence="2">The sequence shown here is derived from an EMBL/GenBank/DDBJ whole genome shotgun (WGS) entry which is preliminary data.</text>
</comment>
<proteinExistence type="predicted"/>
<keyword evidence="3" id="KW-1185">Reference proteome</keyword>
<sequence>MNREVPCHRFIFIVKFGLEIPGKVEIPPTSDFGVLPNKLFRCLQFSLELLDFVGWAIQLLVYLLNLIDQWSQFVDGGFEDFVSALERWTICRTKNHSLPMLTQKPDTKNSQIAVSASQLHCLEDEGGGCGIETIPTITTKTGANVSRLWRGVTKQWGSILEGIEWRLGNGVNTKFWHDRWVNGCDALIKYAFTSPNIVDLNGTVNEFTTASGEWDWRKFEYLSPAHVCSKIASMVPPGKGSGKDVPAWRFSKDGSFSVKTAYKSLSNHEDIPKEPIWSWQGPQRIKSFLWLCGHDKVLSNVAHKHRGMTEEDGCAKCGESQEDLLHFLKDCSNIKNVWLRLVKSKHWLAFFNLNLREWLLFSLSRNLGHSDTDWNILFGATCWKVWKWRNDFIFNNGKSSVGDPVLHIQQYCRFVISAFSSVDKERQNRRAAVKIAWKPPPEEWVKINVDGSVDPSSFGSSACGGVLRDRDGNFLCGFIRNVGSCSIILADLWGILSGLQVAWNRGFKKVILETDSLNAERLIHQAFEEGHCSAQLVQGIHKLMAQEWEVVIQHVYREANFVADRLAQLGHYENFSVRIIEQPPDCIHNLLYEDVHGRGVLRTCVV</sequence>
<dbReference type="PROSITE" id="PS50879">
    <property type="entry name" value="RNASE_H_1"/>
    <property type="match status" value="1"/>
</dbReference>
<dbReference type="Gene3D" id="3.30.420.10">
    <property type="entry name" value="Ribonuclease H-like superfamily/Ribonuclease H"/>
    <property type="match status" value="1"/>
</dbReference>
<evidence type="ECO:0000313" key="2">
    <source>
        <dbReference type="EMBL" id="KAF7814111.1"/>
    </source>
</evidence>
<dbReference type="GO" id="GO:0004523">
    <property type="term" value="F:RNA-DNA hybrid ribonuclease activity"/>
    <property type="evidence" value="ECO:0007669"/>
    <property type="project" value="InterPro"/>
</dbReference>
<dbReference type="InterPro" id="IPR026960">
    <property type="entry name" value="RVT-Znf"/>
</dbReference>
<accession>A0A834T4K6</accession>
<organism evidence="2 3">
    <name type="scientific">Senna tora</name>
    <dbReference type="NCBI Taxonomy" id="362788"/>
    <lineage>
        <taxon>Eukaryota</taxon>
        <taxon>Viridiplantae</taxon>
        <taxon>Streptophyta</taxon>
        <taxon>Embryophyta</taxon>
        <taxon>Tracheophyta</taxon>
        <taxon>Spermatophyta</taxon>
        <taxon>Magnoliopsida</taxon>
        <taxon>eudicotyledons</taxon>
        <taxon>Gunneridae</taxon>
        <taxon>Pentapetalae</taxon>
        <taxon>rosids</taxon>
        <taxon>fabids</taxon>
        <taxon>Fabales</taxon>
        <taxon>Fabaceae</taxon>
        <taxon>Caesalpinioideae</taxon>
        <taxon>Cassia clade</taxon>
        <taxon>Senna</taxon>
    </lineage>
</organism>
<dbReference type="PANTHER" id="PTHR47723:SF19">
    <property type="entry name" value="POLYNUCLEOTIDYL TRANSFERASE, RIBONUCLEASE H-LIKE SUPERFAMILY PROTEIN"/>
    <property type="match status" value="1"/>
</dbReference>
<protein>
    <submittedName>
        <fullName evidence="2">Putative ribonuclease H protein At1g65750 family</fullName>
    </submittedName>
</protein>
<dbReference type="InterPro" id="IPR044730">
    <property type="entry name" value="RNase_H-like_dom_plant"/>
</dbReference>
<dbReference type="PANTHER" id="PTHR47723">
    <property type="entry name" value="OS05G0353850 PROTEIN"/>
    <property type="match status" value="1"/>
</dbReference>
<dbReference type="InterPro" id="IPR036397">
    <property type="entry name" value="RNaseH_sf"/>
</dbReference>
<dbReference type="SUPFAM" id="SSF53098">
    <property type="entry name" value="Ribonuclease H-like"/>
    <property type="match status" value="1"/>
</dbReference>
<dbReference type="AlphaFoldDB" id="A0A834T4K6"/>
<dbReference type="Proteomes" id="UP000634136">
    <property type="component" value="Unassembled WGS sequence"/>
</dbReference>
<dbReference type="EMBL" id="JAAIUW010000009">
    <property type="protein sequence ID" value="KAF7814111.1"/>
    <property type="molecule type" value="Genomic_DNA"/>
</dbReference>